<reference evidence="1 2" key="1">
    <citation type="journal article" date="2016" name="Nat. Commun.">
        <title>Extremotolerant tardigrade genome and improved radiotolerance of human cultured cells by tardigrade-unique protein.</title>
        <authorList>
            <person name="Hashimoto T."/>
            <person name="Horikawa D.D."/>
            <person name="Saito Y."/>
            <person name="Kuwahara H."/>
            <person name="Kozuka-Hata H."/>
            <person name="Shin-I T."/>
            <person name="Minakuchi Y."/>
            <person name="Ohishi K."/>
            <person name="Motoyama A."/>
            <person name="Aizu T."/>
            <person name="Enomoto A."/>
            <person name="Kondo K."/>
            <person name="Tanaka S."/>
            <person name="Hara Y."/>
            <person name="Koshikawa S."/>
            <person name="Sagara H."/>
            <person name="Miura T."/>
            <person name="Yokobori S."/>
            <person name="Miyagawa K."/>
            <person name="Suzuki Y."/>
            <person name="Kubo T."/>
            <person name="Oyama M."/>
            <person name="Kohara Y."/>
            <person name="Fujiyama A."/>
            <person name="Arakawa K."/>
            <person name="Katayama T."/>
            <person name="Toyoda A."/>
            <person name="Kunieda T."/>
        </authorList>
    </citation>
    <scope>NUCLEOTIDE SEQUENCE [LARGE SCALE GENOMIC DNA]</scope>
    <source>
        <strain evidence="1 2">YOKOZUNA-1</strain>
    </source>
</reference>
<protein>
    <submittedName>
        <fullName evidence="1">Uncharacterized protein</fullName>
    </submittedName>
</protein>
<evidence type="ECO:0000313" key="2">
    <source>
        <dbReference type="Proteomes" id="UP000186922"/>
    </source>
</evidence>
<dbReference type="Proteomes" id="UP000186922">
    <property type="component" value="Unassembled WGS sequence"/>
</dbReference>
<sequence>MSEAPIDRCIFNGYVDKEEVERLILIHSRWNELDMNIKPSVNVVA</sequence>
<keyword evidence="2" id="KW-1185">Reference proteome</keyword>
<name>A0A1D1V554_RAMVA</name>
<gene>
    <name evidence="1" type="primary">RvY_06807-1</name>
    <name evidence="1" type="synonym">RvY_06807.1</name>
    <name evidence="1" type="ORF">RvY_06807</name>
</gene>
<dbReference type="AlphaFoldDB" id="A0A1D1V554"/>
<accession>A0A1D1V554</accession>
<dbReference type="EMBL" id="BDGG01000003">
    <property type="protein sequence ID" value="GAU95132.1"/>
    <property type="molecule type" value="Genomic_DNA"/>
</dbReference>
<evidence type="ECO:0000313" key="1">
    <source>
        <dbReference type="EMBL" id="GAU95132.1"/>
    </source>
</evidence>
<comment type="caution">
    <text evidence="1">The sequence shown here is derived from an EMBL/GenBank/DDBJ whole genome shotgun (WGS) entry which is preliminary data.</text>
</comment>
<organism evidence="1 2">
    <name type="scientific">Ramazzottius varieornatus</name>
    <name type="common">Water bear</name>
    <name type="synonym">Tardigrade</name>
    <dbReference type="NCBI Taxonomy" id="947166"/>
    <lineage>
        <taxon>Eukaryota</taxon>
        <taxon>Metazoa</taxon>
        <taxon>Ecdysozoa</taxon>
        <taxon>Tardigrada</taxon>
        <taxon>Eutardigrada</taxon>
        <taxon>Parachela</taxon>
        <taxon>Hypsibioidea</taxon>
        <taxon>Ramazzottiidae</taxon>
        <taxon>Ramazzottius</taxon>
    </lineage>
</organism>
<proteinExistence type="predicted"/>